<evidence type="ECO:0000256" key="4">
    <source>
        <dbReference type="ARBA" id="ARBA00022777"/>
    </source>
</evidence>
<evidence type="ECO:0000256" key="6">
    <source>
        <dbReference type="RuleBase" id="RU003448"/>
    </source>
</evidence>
<evidence type="ECO:0000256" key="3">
    <source>
        <dbReference type="ARBA" id="ARBA00022741"/>
    </source>
</evidence>
<keyword evidence="4 6" id="KW-0418">Kinase</keyword>
<proteinExistence type="inferred from homology"/>
<dbReference type="EMBL" id="CP006965">
    <property type="protein sequence ID" value="AHF79873.1"/>
    <property type="molecule type" value="Genomic_DNA"/>
</dbReference>
<dbReference type="InterPro" id="IPR036393">
    <property type="entry name" value="AceGlu_kinase-like_sf"/>
</dbReference>
<dbReference type="GeneID" id="24907047"/>
<evidence type="ECO:0000259" key="8">
    <source>
        <dbReference type="Pfam" id="PF00696"/>
    </source>
</evidence>
<dbReference type="OrthoDB" id="8904at2157"/>
<comment type="pathway">
    <text evidence="7">Amino-acid biosynthesis; L-threonine biosynthesis; L-threonine from L-aspartate: step 1/5.</text>
</comment>
<comment type="pathway">
    <text evidence="7">Amino-acid biosynthesis; L-methionine biosynthesis via de novo pathway; L-homoserine from L-aspartate: step 1/3.</text>
</comment>
<evidence type="ECO:0000313" key="10">
    <source>
        <dbReference type="Proteomes" id="UP000019027"/>
    </source>
</evidence>
<dbReference type="EC" id="2.7.2.4" evidence="6"/>
<dbReference type="CDD" id="cd04234">
    <property type="entry name" value="AAK_AK"/>
    <property type="match status" value="1"/>
</dbReference>
<comment type="catalytic activity">
    <reaction evidence="6">
        <text>L-aspartate + ATP = 4-phospho-L-aspartate + ADP</text>
        <dbReference type="Rhea" id="RHEA:23776"/>
        <dbReference type="ChEBI" id="CHEBI:29991"/>
        <dbReference type="ChEBI" id="CHEBI:30616"/>
        <dbReference type="ChEBI" id="CHEBI:57535"/>
        <dbReference type="ChEBI" id="CHEBI:456216"/>
        <dbReference type="EC" id="2.7.2.4"/>
    </reaction>
</comment>
<keyword evidence="2 6" id="KW-0808">Transferase</keyword>
<evidence type="ECO:0000256" key="7">
    <source>
        <dbReference type="RuleBase" id="RU004249"/>
    </source>
</evidence>
<gene>
    <name evidence="9" type="ORF">TES1_0479</name>
</gene>
<dbReference type="InterPro" id="IPR011819">
    <property type="entry name" value="AspKin_pair"/>
</dbReference>
<evidence type="ECO:0000256" key="2">
    <source>
        <dbReference type="ARBA" id="ARBA00022679"/>
    </source>
</evidence>
<dbReference type="PANTHER" id="PTHR21499">
    <property type="entry name" value="ASPARTATE KINASE"/>
    <property type="match status" value="1"/>
</dbReference>
<dbReference type="UniPathway" id="UPA00050">
    <property type="reaction ID" value="UER00461"/>
</dbReference>
<dbReference type="InterPro" id="IPR001048">
    <property type="entry name" value="Asp/Glu/Uridylate_kinase"/>
</dbReference>
<keyword evidence="3" id="KW-0547">Nucleotide-binding</keyword>
<dbReference type="Gene3D" id="3.40.1160.10">
    <property type="entry name" value="Acetylglutamate kinase-like"/>
    <property type="match status" value="1"/>
</dbReference>
<dbReference type="GO" id="GO:0009090">
    <property type="term" value="P:homoserine biosynthetic process"/>
    <property type="evidence" value="ECO:0007669"/>
    <property type="project" value="TreeGrafter"/>
</dbReference>
<dbReference type="PROSITE" id="PS00324">
    <property type="entry name" value="ASPARTOKINASE"/>
    <property type="match status" value="1"/>
</dbReference>
<dbReference type="Proteomes" id="UP000019027">
    <property type="component" value="Chromosome"/>
</dbReference>
<organism evidence="9 10">
    <name type="scientific">Thermococcus paralvinellae</name>
    <dbReference type="NCBI Taxonomy" id="582419"/>
    <lineage>
        <taxon>Archaea</taxon>
        <taxon>Methanobacteriati</taxon>
        <taxon>Methanobacteriota</taxon>
        <taxon>Thermococci</taxon>
        <taxon>Thermococcales</taxon>
        <taxon>Thermococcaceae</taxon>
        <taxon>Thermococcus</taxon>
    </lineage>
</organism>
<evidence type="ECO:0000256" key="1">
    <source>
        <dbReference type="ARBA" id="ARBA00010122"/>
    </source>
</evidence>
<dbReference type="InterPro" id="IPR001341">
    <property type="entry name" value="Asp_kinase"/>
</dbReference>
<feature type="domain" description="Aspartate/glutamate/uridylate kinase" evidence="8">
    <location>
        <begin position="10"/>
        <end position="273"/>
    </location>
</feature>
<dbReference type="NCBIfam" id="TIGR00657">
    <property type="entry name" value="asp_kinases"/>
    <property type="match status" value="1"/>
</dbReference>
<dbReference type="STRING" id="582419.TES1_0479"/>
<comment type="similarity">
    <text evidence="1 6">Belongs to the aspartokinase family.</text>
</comment>
<dbReference type="UniPathway" id="UPA00034">
    <property type="reaction ID" value="UER00015"/>
</dbReference>
<dbReference type="RefSeq" id="WP_042679912.1">
    <property type="nucleotide sequence ID" value="NZ_CP006965.1"/>
</dbReference>
<accession>W0I644</accession>
<dbReference type="GO" id="GO:0005829">
    <property type="term" value="C:cytosol"/>
    <property type="evidence" value="ECO:0007669"/>
    <property type="project" value="TreeGrafter"/>
</dbReference>
<dbReference type="HOGENOM" id="CLU_009116_6_3_2"/>
<dbReference type="GO" id="GO:0009089">
    <property type="term" value="P:lysine biosynthetic process via diaminopimelate"/>
    <property type="evidence" value="ECO:0007669"/>
    <property type="project" value="UniProtKB-UniPathway"/>
</dbReference>
<dbReference type="KEGG" id="ths:TES1_0479"/>
<sequence length="366" mass="40829">MIYKLSAKPRIVIKFGGSSVRDSFSEALGLVKKLHDGNEVVVVLSALKGVTDSLLHLANNKDEKIIQEIAEKHEKVIEQLGVDLNVEKFFLELRQVLRSERSFPNRGAFIDHVLSFGERLSVKIFTEALRNRGIESVPVDAFHIIRTDNNFGNANVNFRETANRVKALETLLKEGKVPVVTGFLGGYKSFRTTLGRGGSDYTASILGSLLNARTVLIMSDVEGIYTADPRIVRKAKLIPFVSYDEALIASRLGMKALHERTIEPVKDKIPIILGKTSDWKLGTLVSDIKSGMPIITYKVIDENFARIGVVGSDEIEFNAKVCDKGKNWICFLVRREELEDALNELHEVILNEGFSSSNDSELWARV</sequence>
<dbReference type="GO" id="GO:0004072">
    <property type="term" value="F:aspartate kinase activity"/>
    <property type="evidence" value="ECO:0007669"/>
    <property type="project" value="UniProtKB-EC"/>
</dbReference>
<keyword evidence="10" id="KW-1185">Reference proteome</keyword>
<name>W0I644_9EURY</name>
<keyword evidence="5" id="KW-0067">ATP-binding</keyword>
<evidence type="ECO:0000313" key="9">
    <source>
        <dbReference type="EMBL" id="AHF79873.1"/>
    </source>
</evidence>
<evidence type="ECO:0000256" key="5">
    <source>
        <dbReference type="ARBA" id="ARBA00022840"/>
    </source>
</evidence>
<keyword evidence="7" id="KW-0028">Amino-acid biosynthesis</keyword>
<dbReference type="InterPro" id="IPR018042">
    <property type="entry name" value="Aspartate_kinase_CS"/>
</dbReference>
<comment type="pathway">
    <text evidence="7">Amino-acid biosynthesis; L-lysine biosynthesis via DAP pathway; (S)-tetrahydrodipicolinate from L-aspartate: step 1/4.</text>
</comment>
<dbReference type="SUPFAM" id="SSF53633">
    <property type="entry name" value="Carbamate kinase-like"/>
    <property type="match status" value="1"/>
</dbReference>
<reference evidence="9 10" key="1">
    <citation type="journal article" date="2014" name="Int. J. Syst. Evol. Microbiol.">
        <title>Thermococcus paralvinellae sp. nov. and Thermococcus cleftensis sp. nov. of hyperthermophilic heterotrophs from deep-sea hydrothermal vents.</title>
        <authorList>
            <person name="Hensley S.A."/>
            <person name="Jung J.H."/>
            <person name="Park C.S."/>
            <person name="Holden J.F."/>
        </authorList>
    </citation>
    <scope>NUCLEOTIDE SEQUENCE [LARGE SCALE GENOMIC DNA]</scope>
    <source>
        <strain evidence="9 10">ES1</strain>
    </source>
</reference>
<dbReference type="NCBIfam" id="NF006234">
    <property type="entry name" value="PRK08373.1"/>
    <property type="match status" value="1"/>
</dbReference>
<dbReference type="AlphaFoldDB" id="W0I644"/>
<dbReference type="UniPathway" id="UPA00051">
    <property type="reaction ID" value="UER00462"/>
</dbReference>
<dbReference type="Pfam" id="PF00696">
    <property type="entry name" value="AA_kinase"/>
    <property type="match status" value="1"/>
</dbReference>
<dbReference type="PANTHER" id="PTHR21499:SF70">
    <property type="entry name" value="ASPARTOKINASE"/>
    <property type="match status" value="1"/>
</dbReference>
<protein>
    <recommendedName>
        <fullName evidence="6">Aspartokinase</fullName>
        <ecNumber evidence="6">2.7.2.4</ecNumber>
    </recommendedName>
</protein>
<dbReference type="GO" id="GO:0005524">
    <property type="term" value="F:ATP binding"/>
    <property type="evidence" value="ECO:0007669"/>
    <property type="project" value="UniProtKB-KW"/>
</dbReference>
<dbReference type="GO" id="GO:0009088">
    <property type="term" value="P:threonine biosynthetic process"/>
    <property type="evidence" value="ECO:0007669"/>
    <property type="project" value="UniProtKB-UniPathway"/>
</dbReference>
<dbReference type="NCBIfam" id="TIGR02078">
    <property type="entry name" value="AspKin_pair"/>
    <property type="match status" value="1"/>
</dbReference>